<dbReference type="InterPro" id="IPR029069">
    <property type="entry name" value="HotDog_dom_sf"/>
</dbReference>
<evidence type="ECO:0000313" key="3">
    <source>
        <dbReference type="Proteomes" id="UP001391051"/>
    </source>
</evidence>
<dbReference type="RefSeq" id="XP_066703132.1">
    <property type="nucleotide sequence ID" value="XM_066840505.1"/>
</dbReference>
<dbReference type="GeneID" id="92073567"/>
<evidence type="ECO:0000256" key="1">
    <source>
        <dbReference type="SAM" id="MobiDB-lite"/>
    </source>
</evidence>
<organism evidence="2 3">
    <name type="scientific">Apiospora aurea</name>
    <dbReference type="NCBI Taxonomy" id="335848"/>
    <lineage>
        <taxon>Eukaryota</taxon>
        <taxon>Fungi</taxon>
        <taxon>Dikarya</taxon>
        <taxon>Ascomycota</taxon>
        <taxon>Pezizomycotina</taxon>
        <taxon>Sordariomycetes</taxon>
        <taxon>Xylariomycetidae</taxon>
        <taxon>Amphisphaeriales</taxon>
        <taxon>Apiosporaceae</taxon>
        <taxon>Apiospora</taxon>
    </lineage>
</organism>
<name>A0ABR1QM60_9PEZI</name>
<sequence length="302" mass="33182">MVTAEPQRILEWRPESQEAYTYFRSIDWCRDLLLFIPGLRQFRVDYVNRKAHGWDPVVSGILAQPFAAGVRYFLSTLAGAKTFARLDSPQNANRVFETRHEPRPITDDFLNHLHLVPAFASIPEQINPFPQHINFYPLGADLAGAPDIAHGGVIDLLIDSIFTQIGFVHADPHAQFFIDSIFVRFLRPLRIPQAPQNTTSSQQDHMQQDHYDRQSSSPLSSAAVTVVGGSWNDKGVEYRNGGADGSIGGGGVANVIVRAQIDAFATMEGEAKICVLAQVEAEGGVVCAIGEGVLMERLGSTL</sequence>
<gene>
    <name evidence="2" type="ORF">PG986_004283</name>
</gene>
<dbReference type="Gene3D" id="3.10.129.10">
    <property type="entry name" value="Hotdog Thioesterase"/>
    <property type="match status" value="1"/>
</dbReference>
<dbReference type="EMBL" id="JAQQWE010000003">
    <property type="protein sequence ID" value="KAK7959429.1"/>
    <property type="molecule type" value="Genomic_DNA"/>
</dbReference>
<protein>
    <recommendedName>
        <fullName evidence="4">Thioesterase domain-containing protein</fullName>
    </recommendedName>
</protein>
<accession>A0ABR1QM60</accession>
<dbReference type="Proteomes" id="UP001391051">
    <property type="component" value="Unassembled WGS sequence"/>
</dbReference>
<proteinExistence type="predicted"/>
<reference evidence="2 3" key="1">
    <citation type="submission" date="2023-01" db="EMBL/GenBank/DDBJ databases">
        <title>Analysis of 21 Apiospora genomes using comparative genomics revels a genus with tremendous synthesis potential of carbohydrate active enzymes and secondary metabolites.</title>
        <authorList>
            <person name="Sorensen T."/>
        </authorList>
    </citation>
    <scope>NUCLEOTIDE SEQUENCE [LARGE SCALE GENOMIC DNA]</scope>
    <source>
        <strain evidence="2 3">CBS 24483</strain>
    </source>
</reference>
<evidence type="ECO:0000313" key="2">
    <source>
        <dbReference type="EMBL" id="KAK7959429.1"/>
    </source>
</evidence>
<comment type="caution">
    <text evidence="2">The sequence shown here is derived from an EMBL/GenBank/DDBJ whole genome shotgun (WGS) entry which is preliminary data.</text>
</comment>
<evidence type="ECO:0008006" key="4">
    <source>
        <dbReference type="Google" id="ProtNLM"/>
    </source>
</evidence>
<dbReference type="SUPFAM" id="SSF54637">
    <property type="entry name" value="Thioesterase/thiol ester dehydrase-isomerase"/>
    <property type="match status" value="1"/>
</dbReference>
<keyword evidence="3" id="KW-1185">Reference proteome</keyword>
<feature type="region of interest" description="Disordered" evidence="1">
    <location>
        <begin position="194"/>
        <end position="217"/>
    </location>
</feature>
<feature type="compositionally biased region" description="Polar residues" evidence="1">
    <location>
        <begin position="194"/>
        <end position="205"/>
    </location>
</feature>